<dbReference type="InterPro" id="IPR013785">
    <property type="entry name" value="Aldolase_TIM"/>
</dbReference>
<dbReference type="Gene3D" id="1.25.40.280">
    <property type="entry name" value="alix/aip1 like domains"/>
    <property type="match status" value="1"/>
</dbReference>
<sequence>MASSALSNLMLAIHEKKTSTLDLYRPLRNYSERSAQLIEDDLETLKQLRSDVERVPDLSPSARRDLLISYYKALCLDSGGEITASKRTNSIVLWREREKRRPKQLGCDGGVVGAVFPSFSSPPVESLLRQMQLGCDGVFVGSGIFRRDGFPNRVNRIDVAAAGRSLMKRTGLRLRGSMWFQTINLSEKKPIKGKISDDQSPCYDYVVVDLVKLAGRMLDECADMLQEEDFNHQSVFDSHGYHNGGLRRRVSEH</sequence>
<organism evidence="1">
    <name type="scientific">Brassica cretica</name>
    <name type="common">Mustard</name>
    <dbReference type="NCBI Taxonomy" id="69181"/>
    <lineage>
        <taxon>Eukaryota</taxon>
        <taxon>Viridiplantae</taxon>
        <taxon>Streptophyta</taxon>
        <taxon>Embryophyta</taxon>
        <taxon>Tracheophyta</taxon>
        <taxon>Spermatophyta</taxon>
        <taxon>Magnoliopsida</taxon>
        <taxon>eudicotyledons</taxon>
        <taxon>Gunneridae</taxon>
        <taxon>Pentapetalae</taxon>
        <taxon>rosids</taxon>
        <taxon>malvids</taxon>
        <taxon>Brassicales</taxon>
        <taxon>Brassicaceae</taxon>
        <taxon>Brassiceae</taxon>
        <taxon>Brassica</taxon>
    </lineage>
</organism>
<dbReference type="EMBL" id="QGKY02000094">
    <property type="protein sequence ID" value="KAF2603903.1"/>
    <property type="molecule type" value="Genomic_DNA"/>
</dbReference>
<evidence type="ECO:0000313" key="1">
    <source>
        <dbReference type="EMBL" id="KAF2603903.1"/>
    </source>
</evidence>
<name>A0A8S9LEK1_BRACR</name>
<dbReference type="Gene3D" id="3.20.20.70">
    <property type="entry name" value="Aldolase class I"/>
    <property type="match status" value="1"/>
</dbReference>
<gene>
    <name evidence="1" type="ORF">F2Q70_00027662</name>
</gene>
<comment type="caution">
    <text evidence="1">The sequence shown here is derived from an EMBL/GenBank/DDBJ whole genome shotgun (WGS) entry which is preliminary data.</text>
</comment>
<reference evidence="1" key="1">
    <citation type="submission" date="2019-12" db="EMBL/GenBank/DDBJ databases">
        <title>Genome sequencing and annotation of Brassica cretica.</title>
        <authorList>
            <person name="Studholme D.J."/>
            <person name="Sarris P.F."/>
        </authorList>
    </citation>
    <scope>NUCLEOTIDE SEQUENCE</scope>
    <source>
        <strain evidence="1">PFS-102/07</strain>
        <tissue evidence="1">Leaf</tissue>
    </source>
</reference>
<accession>A0A8S9LEK1</accession>
<proteinExistence type="predicted"/>
<dbReference type="InterPro" id="IPR038499">
    <property type="entry name" value="BRO1_sf"/>
</dbReference>
<dbReference type="AlphaFoldDB" id="A0A8S9LEK1"/>
<protein>
    <submittedName>
        <fullName evidence="1">Uncharacterized protein</fullName>
    </submittedName>
</protein>